<dbReference type="Pfam" id="PF04860">
    <property type="entry name" value="Phage_portal"/>
    <property type="match status" value="1"/>
</dbReference>
<feature type="compositionally biased region" description="Polar residues" evidence="1">
    <location>
        <begin position="408"/>
        <end position="419"/>
    </location>
</feature>
<keyword evidence="3" id="KW-1185">Reference proteome</keyword>
<accession>A0ABY7U034</accession>
<name>A0ABY7U034_9SPHN</name>
<dbReference type="Proteomes" id="UP001218231">
    <property type="component" value="Chromosome"/>
</dbReference>
<reference evidence="2 3" key="1">
    <citation type="submission" date="2023-02" db="EMBL/GenBank/DDBJ databases">
        <title>Genome sequence of Novosphingobium humi KACC 19094.</title>
        <authorList>
            <person name="Kim S."/>
            <person name="Heo J."/>
            <person name="Kwon S.-W."/>
        </authorList>
    </citation>
    <scope>NUCLEOTIDE SEQUENCE [LARGE SCALE GENOMIC DNA]</scope>
    <source>
        <strain evidence="2 3">KACC 19094</strain>
    </source>
</reference>
<evidence type="ECO:0000313" key="2">
    <source>
        <dbReference type="EMBL" id="WCT78887.1"/>
    </source>
</evidence>
<dbReference type="InterPro" id="IPR006427">
    <property type="entry name" value="Portal_HK97"/>
</dbReference>
<dbReference type="NCBIfam" id="TIGR01537">
    <property type="entry name" value="portal_HK97"/>
    <property type="match status" value="1"/>
</dbReference>
<dbReference type="EMBL" id="CP117417">
    <property type="protein sequence ID" value="WCT78887.1"/>
    <property type="molecule type" value="Genomic_DNA"/>
</dbReference>
<feature type="region of interest" description="Disordered" evidence="1">
    <location>
        <begin position="1"/>
        <end position="23"/>
    </location>
</feature>
<feature type="region of interest" description="Disordered" evidence="1">
    <location>
        <begin position="408"/>
        <end position="433"/>
    </location>
</feature>
<sequence length="433" mass="47491">MMSPDDYKRARGGGKAEVRAGNPFEGSTITSAASAEEFLAFFGMLEGRGQLPPVSIEAALEVPAVFGAVAFLSRTLATLPLHAFRTTDKSGDKLDGDLAMLLNEAPNPEWSSFAWRQYTWQQVFTGGRGMSWIERKGITPVAIWPMDPAFTTVQRISGRKTYRFEGREYPATDVIDVPFMLKTNQIEAYGPIWKGRKAIALAIAMGDYAGGFFAGGGVPPMSLEGPLPQGPDAFKRAMADIKRAVDMAKQAGQPFFGMPPGHSLKPIGIDPAKGQMTEARLFQIQEIARIYGLPPVFLQDLSKGTFANTEQQDLQLVKHLIGQWCKAFEDELNLKLFGQRRRARRVAHNLDGLQRGDFRSRIEGFARAIQTAQMTPNEVREIEDRPPLDDGDRLYIQGATVPLGTVSTQIGHNGGPSINDNEEGQTDAVTTTD</sequence>
<dbReference type="RefSeq" id="WP_273619187.1">
    <property type="nucleotide sequence ID" value="NZ_CP117417.1"/>
</dbReference>
<organism evidence="2 3">
    <name type="scientific">Novosphingobium humi</name>
    <dbReference type="NCBI Taxonomy" id="2282397"/>
    <lineage>
        <taxon>Bacteria</taxon>
        <taxon>Pseudomonadati</taxon>
        <taxon>Pseudomonadota</taxon>
        <taxon>Alphaproteobacteria</taxon>
        <taxon>Sphingomonadales</taxon>
        <taxon>Sphingomonadaceae</taxon>
        <taxon>Novosphingobium</taxon>
    </lineage>
</organism>
<feature type="compositionally biased region" description="Basic and acidic residues" evidence="1">
    <location>
        <begin position="1"/>
        <end position="18"/>
    </location>
</feature>
<protein>
    <submittedName>
        <fullName evidence="2">Phage portal protein</fullName>
    </submittedName>
</protein>
<proteinExistence type="predicted"/>
<evidence type="ECO:0000313" key="3">
    <source>
        <dbReference type="Proteomes" id="UP001218231"/>
    </source>
</evidence>
<gene>
    <name evidence="2" type="ORF">PQ457_07995</name>
</gene>
<dbReference type="InterPro" id="IPR006944">
    <property type="entry name" value="Phage/GTA_portal"/>
</dbReference>
<evidence type="ECO:0000256" key="1">
    <source>
        <dbReference type="SAM" id="MobiDB-lite"/>
    </source>
</evidence>